<reference evidence="6 7" key="1">
    <citation type="journal article" date="2011" name="Stand. Genomic Sci.">
        <title>Complete genome of the onion pathogen Enterobacter cloacae EcWSU1.</title>
        <authorList>
            <person name="Humann J.L."/>
            <person name="Wildung M."/>
            <person name="Cheng C.H."/>
            <person name="Lee T."/>
            <person name="Stewart J.E."/>
            <person name="Drew J.C."/>
            <person name="Triplett E.W."/>
            <person name="Main D."/>
            <person name="Schroeder B.K."/>
        </authorList>
    </citation>
    <scope>NUCLEOTIDE SEQUENCE [LARGE SCALE GENOMIC DNA]</scope>
    <source>
        <strain evidence="6 7">EcWSU1</strain>
    </source>
</reference>
<evidence type="ECO:0000256" key="3">
    <source>
        <dbReference type="ARBA" id="ARBA00029596"/>
    </source>
</evidence>
<dbReference type="KEGG" id="eec:EcWSU1_04295"/>
<feature type="binding site" evidence="5">
    <location>
        <begin position="103"/>
        <end position="106"/>
    </location>
    <ligand>
        <name>substrate</name>
    </ligand>
</feature>
<organism evidence="6 7">
    <name type="scientific">Enterobacter ludwigii</name>
    <dbReference type="NCBI Taxonomy" id="299767"/>
    <lineage>
        <taxon>Bacteria</taxon>
        <taxon>Pseudomonadati</taxon>
        <taxon>Pseudomonadota</taxon>
        <taxon>Gammaproteobacteria</taxon>
        <taxon>Enterobacterales</taxon>
        <taxon>Enterobacteriaceae</taxon>
        <taxon>Enterobacter</taxon>
        <taxon>Enterobacter cloacae complex</taxon>
    </lineage>
</organism>
<protein>
    <recommendedName>
        <fullName evidence="2">Putative 4-hydroxy-4-methyl-2-oxoglutarate aldolase</fullName>
    </recommendedName>
    <alternativeName>
        <fullName evidence="3">Regulator of ribonuclease activity homolog</fullName>
    </alternativeName>
    <alternativeName>
        <fullName evidence="4">RraA-like protein</fullName>
    </alternativeName>
</protein>
<comment type="cofactor">
    <cofactor evidence="5">
        <name>Mg(2+)</name>
        <dbReference type="ChEBI" id="CHEBI:18420"/>
    </cofactor>
</comment>
<dbReference type="AlphaFoldDB" id="G8LJZ0"/>
<dbReference type="PANTHER" id="PTHR33254">
    <property type="entry name" value="4-HYDROXY-4-METHYL-2-OXOGLUTARATE ALDOLASE 3-RELATED"/>
    <property type="match status" value="1"/>
</dbReference>
<proteinExistence type="predicted"/>
<name>G8LJZ0_9ENTR</name>
<feature type="binding site" evidence="5">
    <location>
        <position position="126"/>
    </location>
    <ligand>
        <name>Mg(2+)</name>
        <dbReference type="ChEBI" id="CHEBI:18420"/>
    </ligand>
</feature>
<evidence type="ECO:0000256" key="4">
    <source>
        <dbReference type="ARBA" id="ARBA00030169"/>
    </source>
</evidence>
<evidence type="ECO:0000313" key="6">
    <source>
        <dbReference type="EMBL" id="AEW75723.1"/>
    </source>
</evidence>
<evidence type="ECO:0000256" key="1">
    <source>
        <dbReference type="ARBA" id="ARBA00001968"/>
    </source>
</evidence>
<dbReference type="PANTHER" id="PTHR33254:SF4">
    <property type="entry name" value="4-HYDROXY-4-METHYL-2-OXOGLUTARATE ALDOLASE 3-RELATED"/>
    <property type="match status" value="1"/>
</dbReference>
<dbReference type="SUPFAM" id="SSF89562">
    <property type="entry name" value="RraA-like"/>
    <property type="match status" value="1"/>
</dbReference>
<comment type="cofactor">
    <cofactor evidence="1">
        <name>a divalent metal cation</name>
        <dbReference type="ChEBI" id="CHEBI:60240"/>
    </cofactor>
</comment>
<dbReference type="Gene3D" id="3.50.30.40">
    <property type="entry name" value="Ribonuclease E inhibitor RraA/RraA-like"/>
    <property type="match status" value="1"/>
</dbReference>
<accession>G8LJZ0</accession>
<dbReference type="Proteomes" id="UP000007838">
    <property type="component" value="Chromosome"/>
</dbReference>
<dbReference type="eggNOG" id="COG0684">
    <property type="taxonomic scope" value="Bacteria"/>
</dbReference>
<dbReference type="InterPro" id="IPR036704">
    <property type="entry name" value="RraA/RraA-like_sf"/>
</dbReference>
<dbReference type="CDD" id="cd16841">
    <property type="entry name" value="RraA_family"/>
    <property type="match status" value="1"/>
</dbReference>
<gene>
    <name evidence="6" type="primary">rraA</name>
    <name evidence="6" type="ORF">EcWSU1_04295</name>
</gene>
<keyword evidence="5" id="KW-0479">Metal-binding</keyword>
<feature type="binding site" evidence="5">
    <location>
        <position position="125"/>
    </location>
    <ligand>
        <name>substrate</name>
    </ligand>
</feature>
<evidence type="ECO:0000313" key="7">
    <source>
        <dbReference type="Proteomes" id="UP000007838"/>
    </source>
</evidence>
<keyword evidence="5" id="KW-0460">Magnesium</keyword>
<evidence type="ECO:0000256" key="5">
    <source>
        <dbReference type="PIRSR" id="PIRSR605493-1"/>
    </source>
</evidence>
<sequence length="234" mass="24603">MEAFMSVTEKKPINRQFDRVSAEDVRRAAEYQAAILADVAGRRGTLHGRVKPLAPHMSVAGPAITVEVRPGDNLAIHAAMAVAQPGDVLIVDGKGDLSCALLGEIMATQAQASGIAGIIIDGAVRDADTLSKGHYPVFSAGLNPCGPTKLISGRVNHPISVAGATVQAGDLVVADIDGVVVIPRDEVQEVIALAKGKLEMETRRLAAIREGDLRPHWLDDALRKAGMLDDGETL</sequence>
<dbReference type="HOGENOM" id="CLU_072626_3_2_6"/>
<dbReference type="GO" id="GO:0046872">
    <property type="term" value="F:metal ion binding"/>
    <property type="evidence" value="ECO:0007669"/>
    <property type="project" value="UniProtKB-KW"/>
</dbReference>
<evidence type="ECO:0000256" key="2">
    <source>
        <dbReference type="ARBA" id="ARBA00016549"/>
    </source>
</evidence>
<dbReference type="Pfam" id="PF03737">
    <property type="entry name" value="RraA-like"/>
    <property type="match status" value="1"/>
</dbReference>
<dbReference type="EMBL" id="CP002886">
    <property type="protein sequence ID" value="AEW75723.1"/>
    <property type="molecule type" value="Genomic_DNA"/>
</dbReference>
<dbReference type="InterPro" id="IPR005493">
    <property type="entry name" value="RraA/RraA-like"/>
</dbReference>